<dbReference type="PANTHER" id="PTHR15741">
    <property type="entry name" value="BASIC HELIX-LOOP-HELIX ZIP TRANSCRIPTION FACTOR"/>
    <property type="match status" value="1"/>
</dbReference>
<dbReference type="InterPro" id="IPR052207">
    <property type="entry name" value="Max-like/E-box_TFs"/>
</dbReference>
<organism evidence="6 7">
    <name type="scientific">Ranitomeya imitator</name>
    <name type="common">mimic poison frog</name>
    <dbReference type="NCBI Taxonomy" id="111125"/>
    <lineage>
        <taxon>Eukaryota</taxon>
        <taxon>Metazoa</taxon>
        <taxon>Chordata</taxon>
        <taxon>Craniata</taxon>
        <taxon>Vertebrata</taxon>
        <taxon>Euteleostomi</taxon>
        <taxon>Amphibia</taxon>
        <taxon>Batrachia</taxon>
        <taxon>Anura</taxon>
        <taxon>Neobatrachia</taxon>
        <taxon>Hyloidea</taxon>
        <taxon>Dendrobatidae</taxon>
        <taxon>Dendrobatinae</taxon>
        <taxon>Ranitomeya</taxon>
    </lineage>
</organism>
<dbReference type="Proteomes" id="UP001176940">
    <property type="component" value="Unassembled WGS sequence"/>
</dbReference>
<dbReference type="PANTHER" id="PTHR15741:SF14">
    <property type="entry name" value="CARBOHYDRATE-RESPONSIVE ELEMENT-BINDING PROTEIN"/>
    <property type="match status" value="1"/>
</dbReference>
<evidence type="ECO:0000256" key="5">
    <source>
        <dbReference type="ARBA" id="ARBA00023242"/>
    </source>
</evidence>
<keyword evidence="3" id="KW-0238">DNA-binding</keyword>
<keyword evidence="7" id="KW-1185">Reference proteome</keyword>
<name>A0ABN9L242_9NEOB</name>
<evidence type="ECO:0000313" key="6">
    <source>
        <dbReference type="EMBL" id="CAJ0928360.1"/>
    </source>
</evidence>
<evidence type="ECO:0008006" key="8">
    <source>
        <dbReference type="Google" id="ProtNLM"/>
    </source>
</evidence>
<comment type="subcellular location">
    <subcellularLocation>
        <location evidence="1">Nucleus</location>
    </subcellularLocation>
</comment>
<comment type="caution">
    <text evidence="6">The sequence shown here is derived from an EMBL/GenBank/DDBJ whole genome shotgun (WGS) entry which is preliminary data.</text>
</comment>
<sequence>MTEYDDKEHIKIGYISVIKIHSGTNLPAGRFGGRTAHAPAILEDGGAQERRRRTSGGQINVVKDFNNLDCDPLKLYISFIAYKDAILYDWHYSPDSFTWSNYHLYADDTQLYTSSPDLTPALLENTSDCLTAVSSIMSSLYLKLNLSKTELLVFSPSTNLPLPDIAISVCGSTITPKQHARCLGVILDSDLSFTPHIRSLARSSYLHLKNISRIRPFLTFDSAKTLTVSLIHSRLDYCNSLLIGLPLTKLSPLQSVLNAAARIIFLTNRYTDASTLCQSLHWLPIHSRIQYKTTTLIHKALHGSAPPYISSLVSVYHPTRALRSADDLSGKLVSPKWKNFKGLRLLWRDKIRLNNAIWRAWYLQYIERRKTPVCGFVTPLDGSEGDDHRKPEAVVLEGNYWKRRIEVVMKEYNKWRIYYKKRLRKLHQDGKLSEGQKVGIVVKKVKNCNIGGLSTALQNAADKPLMPNGAPTWRGGELFAACQRIEDGRGKEDDMLYDLDYFLTDISDTLFTTTQNMPPSYQYPDFVRLYNPFNDLLVPGPI</sequence>
<accession>A0ABN9L242</accession>
<evidence type="ECO:0000313" key="7">
    <source>
        <dbReference type="Proteomes" id="UP001176940"/>
    </source>
</evidence>
<proteinExistence type="predicted"/>
<evidence type="ECO:0000256" key="1">
    <source>
        <dbReference type="ARBA" id="ARBA00004123"/>
    </source>
</evidence>
<evidence type="ECO:0000256" key="4">
    <source>
        <dbReference type="ARBA" id="ARBA00023163"/>
    </source>
</evidence>
<protein>
    <recommendedName>
        <fullName evidence="8">Reverse transcriptase domain-containing protein</fullName>
    </recommendedName>
</protein>
<keyword evidence="4" id="KW-0804">Transcription</keyword>
<keyword evidence="2" id="KW-0805">Transcription regulation</keyword>
<evidence type="ECO:0000256" key="3">
    <source>
        <dbReference type="ARBA" id="ARBA00023125"/>
    </source>
</evidence>
<dbReference type="EMBL" id="CAUEEQ010005069">
    <property type="protein sequence ID" value="CAJ0928360.1"/>
    <property type="molecule type" value="Genomic_DNA"/>
</dbReference>
<keyword evidence="5" id="KW-0539">Nucleus</keyword>
<reference evidence="6" key="1">
    <citation type="submission" date="2023-07" db="EMBL/GenBank/DDBJ databases">
        <authorList>
            <person name="Stuckert A."/>
        </authorList>
    </citation>
    <scope>NUCLEOTIDE SEQUENCE</scope>
</reference>
<gene>
    <name evidence="6" type="ORF">RIMI_LOCUS3388973</name>
</gene>
<evidence type="ECO:0000256" key="2">
    <source>
        <dbReference type="ARBA" id="ARBA00023015"/>
    </source>
</evidence>